<proteinExistence type="predicted"/>
<name>A0A2G9S812_AQUCT</name>
<keyword evidence="2" id="KW-1185">Reference proteome</keyword>
<feature type="non-terminal residue" evidence="1">
    <location>
        <position position="63"/>
    </location>
</feature>
<dbReference type="EMBL" id="KV926930">
    <property type="protein sequence ID" value="PIO36270.1"/>
    <property type="molecule type" value="Genomic_DNA"/>
</dbReference>
<evidence type="ECO:0000313" key="1">
    <source>
        <dbReference type="EMBL" id="PIO36270.1"/>
    </source>
</evidence>
<organism evidence="1 2">
    <name type="scientific">Aquarana catesbeiana</name>
    <name type="common">American bullfrog</name>
    <name type="synonym">Rana catesbeiana</name>
    <dbReference type="NCBI Taxonomy" id="8400"/>
    <lineage>
        <taxon>Eukaryota</taxon>
        <taxon>Metazoa</taxon>
        <taxon>Chordata</taxon>
        <taxon>Craniata</taxon>
        <taxon>Vertebrata</taxon>
        <taxon>Euteleostomi</taxon>
        <taxon>Amphibia</taxon>
        <taxon>Batrachia</taxon>
        <taxon>Anura</taxon>
        <taxon>Neobatrachia</taxon>
        <taxon>Ranoidea</taxon>
        <taxon>Ranidae</taxon>
        <taxon>Aquarana</taxon>
    </lineage>
</organism>
<dbReference type="AlphaFoldDB" id="A0A2G9S812"/>
<protein>
    <submittedName>
        <fullName evidence="1">Uncharacterized protein</fullName>
    </submittedName>
</protein>
<dbReference type="Proteomes" id="UP000228934">
    <property type="component" value="Unassembled WGS sequence"/>
</dbReference>
<gene>
    <name evidence="1" type="ORF">AB205_0020500</name>
</gene>
<sequence>MVNGSSATLGRCLLEGYLLTLMKMRSQQASGGLDLWLWIGHIKQKVNLTFHQKVIYLSLAMQV</sequence>
<evidence type="ECO:0000313" key="2">
    <source>
        <dbReference type="Proteomes" id="UP000228934"/>
    </source>
</evidence>
<reference evidence="2" key="1">
    <citation type="journal article" date="2017" name="Nat. Commun.">
        <title>The North American bullfrog draft genome provides insight into hormonal regulation of long noncoding RNA.</title>
        <authorList>
            <person name="Hammond S.A."/>
            <person name="Warren R.L."/>
            <person name="Vandervalk B.P."/>
            <person name="Kucuk E."/>
            <person name="Khan H."/>
            <person name="Gibb E.A."/>
            <person name="Pandoh P."/>
            <person name="Kirk H."/>
            <person name="Zhao Y."/>
            <person name="Jones M."/>
            <person name="Mungall A.J."/>
            <person name="Coope R."/>
            <person name="Pleasance S."/>
            <person name="Moore R.A."/>
            <person name="Holt R.A."/>
            <person name="Round J.M."/>
            <person name="Ohora S."/>
            <person name="Walle B.V."/>
            <person name="Veldhoen N."/>
            <person name="Helbing C.C."/>
            <person name="Birol I."/>
        </authorList>
    </citation>
    <scope>NUCLEOTIDE SEQUENCE [LARGE SCALE GENOMIC DNA]</scope>
</reference>
<accession>A0A2G9S812</accession>